<sequence length="206" mass="23733">MTTYGYVRVSTVEQNEARQLATMKELGVERKNVFVDKASGKDTNRPQYQELRSTIQSGDLIYMDDLDRLGRSYDDVIDEWKYITRKVGADIVITSNAELFDSRRFKSMGDIGKLLEDQFLSMLAYVAEQERKKNKRRQREGIEIAKAKGKFKGRKTKLVEGGEEEVRRNAIIKDYQGGVSIADIRNTYKVGTGTIYRLLEREGIKR</sequence>
<dbReference type="InterPro" id="IPR006118">
    <property type="entry name" value="Recombinase_CS"/>
</dbReference>
<keyword evidence="2" id="KW-0229">DNA integration</keyword>
<dbReference type="SUPFAM" id="SSF53041">
    <property type="entry name" value="Resolvase-like"/>
    <property type="match status" value="1"/>
</dbReference>
<dbReference type="Gene3D" id="3.40.50.1390">
    <property type="entry name" value="Resolvase, N-terminal catalytic domain"/>
    <property type="match status" value="1"/>
</dbReference>
<evidence type="ECO:0000313" key="9">
    <source>
        <dbReference type="Proteomes" id="UP000232101"/>
    </source>
</evidence>
<keyword evidence="4" id="KW-0233">DNA recombination</keyword>
<dbReference type="PANTHER" id="PTHR30461:SF26">
    <property type="entry name" value="RESOLVASE HOMOLOG YNEB"/>
    <property type="match status" value="1"/>
</dbReference>
<dbReference type="InterPro" id="IPR036162">
    <property type="entry name" value="Resolvase-like_N_sf"/>
</dbReference>
<evidence type="ECO:0000256" key="3">
    <source>
        <dbReference type="ARBA" id="ARBA00023125"/>
    </source>
</evidence>
<dbReference type="SMART" id="SM00857">
    <property type="entry name" value="Resolvase"/>
    <property type="match status" value="1"/>
</dbReference>
<dbReference type="InterPro" id="IPR050639">
    <property type="entry name" value="SSR_resolvase"/>
</dbReference>
<reference evidence="8 9" key="1">
    <citation type="submission" date="2017-11" db="EMBL/GenBank/DDBJ databases">
        <title>Bacterial isolate from king chilli rhizosphere.</title>
        <authorList>
            <person name="Takhelmayum P."/>
            <person name="Sarangthem I."/>
        </authorList>
    </citation>
    <scope>NUCLEOTIDE SEQUENCE [LARGE SCALE GENOMIC DNA]</scope>
    <source>
        <strain evidence="9">t26</strain>
    </source>
</reference>
<dbReference type="GO" id="GO:0000150">
    <property type="term" value="F:DNA strand exchange activity"/>
    <property type="evidence" value="ECO:0007669"/>
    <property type="project" value="InterPro"/>
</dbReference>
<dbReference type="Proteomes" id="UP000232101">
    <property type="component" value="Unassembled WGS sequence"/>
</dbReference>
<name>A0A2M9Q702_9BACI</name>
<dbReference type="PANTHER" id="PTHR30461">
    <property type="entry name" value="DNA-INVERTASE FROM LAMBDOID PROPHAGE"/>
    <property type="match status" value="1"/>
</dbReference>
<dbReference type="GO" id="GO:0003677">
    <property type="term" value="F:DNA binding"/>
    <property type="evidence" value="ECO:0007669"/>
    <property type="project" value="UniProtKB-KW"/>
</dbReference>
<proteinExistence type="inferred from homology"/>
<feature type="domain" description="Resolvase/invertase-type recombinase catalytic" evidence="7">
    <location>
        <begin position="2"/>
        <end position="149"/>
    </location>
</feature>
<comment type="similarity">
    <text evidence="1">Belongs to the site-specific recombinase resolvase family.</text>
</comment>
<evidence type="ECO:0000313" key="8">
    <source>
        <dbReference type="EMBL" id="PJO43849.1"/>
    </source>
</evidence>
<gene>
    <name evidence="8" type="ORF">CWD94_10230</name>
</gene>
<feature type="active site" description="O-(5'-phospho-DNA)-serine intermediate" evidence="5 6">
    <location>
        <position position="10"/>
    </location>
</feature>
<comment type="caution">
    <text evidence="8">The sequence shown here is derived from an EMBL/GenBank/DDBJ whole genome shotgun (WGS) entry which is preliminary data.</text>
</comment>
<dbReference type="Gene3D" id="1.10.10.60">
    <property type="entry name" value="Homeodomain-like"/>
    <property type="match status" value="1"/>
</dbReference>
<dbReference type="Pfam" id="PF00239">
    <property type="entry name" value="Resolvase"/>
    <property type="match status" value="1"/>
</dbReference>
<dbReference type="GO" id="GO:0015074">
    <property type="term" value="P:DNA integration"/>
    <property type="evidence" value="ECO:0007669"/>
    <property type="project" value="UniProtKB-KW"/>
</dbReference>
<dbReference type="AlphaFoldDB" id="A0A2M9Q702"/>
<dbReference type="EMBL" id="PHQY01000587">
    <property type="protein sequence ID" value="PJO43849.1"/>
    <property type="molecule type" value="Genomic_DNA"/>
</dbReference>
<evidence type="ECO:0000259" key="7">
    <source>
        <dbReference type="PROSITE" id="PS51736"/>
    </source>
</evidence>
<accession>A0A2M9Q702</accession>
<dbReference type="InterPro" id="IPR006119">
    <property type="entry name" value="Resolv_N"/>
</dbReference>
<dbReference type="PROSITE" id="PS00397">
    <property type="entry name" value="RECOMBINASES_1"/>
    <property type="match status" value="1"/>
</dbReference>
<evidence type="ECO:0000256" key="5">
    <source>
        <dbReference type="PIRSR" id="PIRSR606118-50"/>
    </source>
</evidence>
<keyword evidence="3" id="KW-0238">DNA-binding</keyword>
<evidence type="ECO:0000256" key="6">
    <source>
        <dbReference type="PROSITE-ProRule" id="PRU10137"/>
    </source>
</evidence>
<evidence type="ECO:0000256" key="4">
    <source>
        <dbReference type="ARBA" id="ARBA00023172"/>
    </source>
</evidence>
<protein>
    <submittedName>
        <fullName evidence="8">Recombinase</fullName>
    </submittedName>
</protein>
<evidence type="ECO:0000256" key="2">
    <source>
        <dbReference type="ARBA" id="ARBA00022908"/>
    </source>
</evidence>
<evidence type="ECO:0000256" key="1">
    <source>
        <dbReference type="ARBA" id="ARBA00009913"/>
    </source>
</evidence>
<dbReference type="CDD" id="cd03768">
    <property type="entry name" value="SR_ResInv"/>
    <property type="match status" value="1"/>
</dbReference>
<dbReference type="PROSITE" id="PS51736">
    <property type="entry name" value="RECOMBINASES_3"/>
    <property type="match status" value="1"/>
</dbReference>
<organism evidence="8 9">
    <name type="scientific">Lysinibacillus xylanilyticus</name>
    <dbReference type="NCBI Taxonomy" id="582475"/>
    <lineage>
        <taxon>Bacteria</taxon>
        <taxon>Bacillati</taxon>
        <taxon>Bacillota</taxon>
        <taxon>Bacilli</taxon>
        <taxon>Bacillales</taxon>
        <taxon>Bacillaceae</taxon>
        <taxon>Lysinibacillus</taxon>
    </lineage>
</organism>